<comment type="caution">
    <text evidence="2">The sequence shown here is derived from an EMBL/GenBank/DDBJ whole genome shotgun (WGS) entry which is preliminary data.</text>
</comment>
<dbReference type="OrthoDB" id="10435175at2759"/>
<sequence>MSEQDIQQSAPVFTHHGLLDMIQDPNANRDEVLMHLRQLINDANQLNQQNATLQAEKFKGSEGDMTFMVFKAQLQAQINKLPHAFLTDVDRITYAFQCMSGAPAQYFAMLYNGQLPDTQGIM</sequence>
<evidence type="ECO:0000313" key="3">
    <source>
        <dbReference type="Proteomes" id="UP000823405"/>
    </source>
</evidence>
<dbReference type="AlphaFoldDB" id="A0A9P6QTU7"/>
<reference evidence="2" key="1">
    <citation type="journal article" date="2020" name="Fungal Divers.">
        <title>Resolving the Mortierellaceae phylogeny through synthesis of multi-gene phylogenetics and phylogenomics.</title>
        <authorList>
            <person name="Vandepol N."/>
            <person name="Liber J."/>
            <person name="Desiro A."/>
            <person name="Na H."/>
            <person name="Kennedy M."/>
            <person name="Barry K."/>
            <person name="Grigoriev I.V."/>
            <person name="Miller A.N."/>
            <person name="O'Donnell K."/>
            <person name="Stajich J.E."/>
            <person name="Bonito G."/>
        </authorList>
    </citation>
    <scope>NUCLEOTIDE SEQUENCE</scope>
    <source>
        <strain evidence="2">NVP60</strain>
    </source>
</reference>
<gene>
    <name evidence="2" type="ORF">BGZ97_004742</name>
</gene>
<feature type="non-terminal residue" evidence="2">
    <location>
        <position position="1"/>
    </location>
</feature>
<proteinExistence type="predicted"/>
<dbReference type="Proteomes" id="UP000823405">
    <property type="component" value="Unassembled WGS sequence"/>
</dbReference>
<feature type="coiled-coil region" evidence="1">
    <location>
        <begin position="29"/>
        <end position="56"/>
    </location>
</feature>
<accession>A0A9P6QTU7</accession>
<keyword evidence="3" id="KW-1185">Reference proteome</keyword>
<evidence type="ECO:0000313" key="2">
    <source>
        <dbReference type="EMBL" id="KAG0295728.1"/>
    </source>
</evidence>
<dbReference type="EMBL" id="JAAAIN010002207">
    <property type="protein sequence ID" value="KAG0295728.1"/>
    <property type="molecule type" value="Genomic_DNA"/>
</dbReference>
<evidence type="ECO:0000256" key="1">
    <source>
        <dbReference type="SAM" id="Coils"/>
    </source>
</evidence>
<organism evidence="2 3">
    <name type="scientific">Linnemannia gamsii</name>
    <dbReference type="NCBI Taxonomy" id="64522"/>
    <lineage>
        <taxon>Eukaryota</taxon>
        <taxon>Fungi</taxon>
        <taxon>Fungi incertae sedis</taxon>
        <taxon>Mucoromycota</taxon>
        <taxon>Mortierellomycotina</taxon>
        <taxon>Mortierellomycetes</taxon>
        <taxon>Mortierellales</taxon>
        <taxon>Mortierellaceae</taxon>
        <taxon>Linnemannia</taxon>
    </lineage>
</organism>
<name>A0A9P6QTU7_9FUNG</name>
<keyword evidence="1" id="KW-0175">Coiled coil</keyword>
<protein>
    <submittedName>
        <fullName evidence="2">Uncharacterized protein</fullName>
    </submittedName>
</protein>